<keyword evidence="2" id="KW-1003">Cell membrane</keyword>
<keyword evidence="4 6" id="KW-1133">Transmembrane helix</keyword>
<keyword evidence="8" id="KW-1185">Reference proteome</keyword>
<comment type="subcellular location">
    <subcellularLocation>
        <location evidence="1">Cell membrane</location>
        <topology evidence="1">Multi-pass membrane protein</topology>
    </subcellularLocation>
</comment>
<dbReference type="AlphaFoldDB" id="A0A1H9RQ70"/>
<reference evidence="7 8" key="1">
    <citation type="submission" date="2016-10" db="EMBL/GenBank/DDBJ databases">
        <authorList>
            <person name="de Groot N.N."/>
        </authorList>
    </citation>
    <scope>NUCLEOTIDE SEQUENCE [LARGE SCALE GENOMIC DNA]</scope>
    <source>
        <strain evidence="7 8">DSM 23042</strain>
    </source>
</reference>
<feature type="transmembrane region" description="Helical" evidence="6">
    <location>
        <begin position="117"/>
        <end position="139"/>
    </location>
</feature>
<dbReference type="RefSeq" id="WP_092689318.1">
    <property type="nucleotide sequence ID" value="NZ_CBDDGO010000004.1"/>
</dbReference>
<sequence length="214" mass="21699">MLTAPRLSGLALLAALWGYAAASGGLTMSEHMVIHLGVVAVVPALLDPPPLALSGPVALGLAVVAEMVVVWSWHLPQAHAFAATGPGLVLEQLSYLAVGLVLWAAVRGAGVLGGTAVLLGTVMHMTLLGALIGLAPRLIYSPELLCGLPAGPTGPVTGDAAFLVEQQVTGRFGLTALQQQQLSGAIMAGIGGLIYLVAALARLRGSLVLKEDVL</sequence>
<keyword evidence="5 6" id="KW-0472">Membrane</keyword>
<name>A0A1H9RQ70_9RHOB</name>
<proteinExistence type="predicted"/>
<evidence type="ECO:0000256" key="6">
    <source>
        <dbReference type="SAM" id="Phobius"/>
    </source>
</evidence>
<evidence type="ECO:0000256" key="2">
    <source>
        <dbReference type="ARBA" id="ARBA00022475"/>
    </source>
</evidence>
<dbReference type="GO" id="GO:0005886">
    <property type="term" value="C:plasma membrane"/>
    <property type="evidence" value="ECO:0007669"/>
    <property type="project" value="UniProtKB-SubCell"/>
</dbReference>
<dbReference type="STRING" id="641238.SAMN04490244_102405"/>
<feature type="transmembrane region" description="Helical" evidence="6">
    <location>
        <begin position="55"/>
        <end position="73"/>
    </location>
</feature>
<evidence type="ECO:0000313" key="7">
    <source>
        <dbReference type="EMBL" id="SER74950.1"/>
    </source>
</evidence>
<evidence type="ECO:0000256" key="1">
    <source>
        <dbReference type="ARBA" id="ARBA00004651"/>
    </source>
</evidence>
<evidence type="ECO:0000256" key="3">
    <source>
        <dbReference type="ARBA" id="ARBA00022692"/>
    </source>
</evidence>
<dbReference type="Pfam" id="PF09678">
    <property type="entry name" value="Caa3_CtaG"/>
    <property type="match status" value="1"/>
</dbReference>
<dbReference type="EMBL" id="FOGU01000002">
    <property type="protein sequence ID" value="SER74950.1"/>
    <property type="molecule type" value="Genomic_DNA"/>
</dbReference>
<dbReference type="Proteomes" id="UP000198885">
    <property type="component" value="Unassembled WGS sequence"/>
</dbReference>
<keyword evidence="3 6" id="KW-0812">Transmembrane</keyword>
<evidence type="ECO:0000256" key="5">
    <source>
        <dbReference type="ARBA" id="ARBA00023136"/>
    </source>
</evidence>
<accession>A0A1H9RQ70</accession>
<gene>
    <name evidence="7" type="ORF">SAMN04490244_102405</name>
</gene>
<feature type="transmembrane region" description="Helical" evidence="6">
    <location>
        <begin position="182"/>
        <end position="201"/>
    </location>
</feature>
<dbReference type="OrthoDB" id="259025at2"/>
<evidence type="ECO:0000256" key="4">
    <source>
        <dbReference type="ARBA" id="ARBA00022989"/>
    </source>
</evidence>
<organism evidence="7 8">
    <name type="scientific">Tranquillimonas rosea</name>
    <dbReference type="NCBI Taxonomy" id="641238"/>
    <lineage>
        <taxon>Bacteria</taxon>
        <taxon>Pseudomonadati</taxon>
        <taxon>Pseudomonadota</taxon>
        <taxon>Alphaproteobacteria</taxon>
        <taxon>Rhodobacterales</taxon>
        <taxon>Roseobacteraceae</taxon>
        <taxon>Tranquillimonas</taxon>
    </lineage>
</organism>
<protein>
    <submittedName>
        <fullName evidence="7">Putative membrane protein</fullName>
    </submittedName>
</protein>
<dbReference type="InterPro" id="IPR019108">
    <property type="entry name" value="Caa3_assmbl_CtaG-rel"/>
</dbReference>
<evidence type="ECO:0000313" key="8">
    <source>
        <dbReference type="Proteomes" id="UP000198885"/>
    </source>
</evidence>